<sequence>MFRKRKFVCFLLLVFFLIAGCSAVPESKSIQNEETKPLNWDQSVSSLKGETITVLWTGDPQRKKSLRLFSKKTGIKVKEISVDYNSLYNKITVAALSNSSDIDVIEMDNIWGGQFYEGNIVTDLTNVIPKDYLDKFTKSSVESMSYDNHVLGIPLYSSTKHFYWNKELLRKANITSAPKTWKEFKEDSKKLKEKGIYASGWSWKQAESLVSDYVTLLYAFDGRFFDKAGKPVFNQGGGLKALQYMVDLLNKDKTVSPASLQWTESDVENAFSSGKIAMMTNWEGIYPEVNDPKKSSVVGKTDVGLIPGQGKVKSAAVTGTAGVAIAKNSKNKAAALAFLKFIGSKEFQVPYYLKAGWYPSLETAYKDSELLKADTIGKLNKIKEQYKYGVDRPNAPGYVNWSDILAAELHAALRQQKTPKEALNSAVKKIEEAIKGNS</sequence>
<keyword evidence="6" id="KW-1185">Reference proteome</keyword>
<dbReference type="InterPro" id="IPR050490">
    <property type="entry name" value="Bact_solute-bd_prot1"/>
</dbReference>
<evidence type="ECO:0000256" key="3">
    <source>
        <dbReference type="ARBA" id="ARBA00022729"/>
    </source>
</evidence>
<dbReference type="AlphaFoldDB" id="A0A4R2P7P1"/>
<gene>
    <name evidence="5" type="ORF">EV207_104148</name>
</gene>
<dbReference type="SUPFAM" id="SSF53850">
    <property type="entry name" value="Periplasmic binding protein-like II"/>
    <property type="match status" value="1"/>
</dbReference>
<evidence type="ECO:0000256" key="4">
    <source>
        <dbReference type="SAM" id="SignalP"/>
    </source>
</evidence>
<protein>
    <submittedName>
        <fullName evidence="5">Carbohydrate ABC transporter substrate-binding protein (CUT1 family)</fullName>
    </submittedName>
</protein>
<comment type="similarity">
    <text evidence="1">Belongs to the bacterial solute-binding protein 1 family.</text>
</comment>
<dbReference type="RefSeq" id="WP_165886836.1">
    <property type="nucleotide sequence ID" value="NZ_SLXK01000004.1"/>
</dbReference>
<dbReference type="PANTHER" id="PTHR43649:SF34">
    <property type="entry name" value="ABC TRANSPORTER PERIPLASMIC-BINDING PROTEIN YCJN-RELATED"/>
    <property type="match status" value="1"/>
</dbReference>
<evidence type="ECO:0000313" key="5">
    <source>
        <dbReference type="EMBL" id="TCP30969.1"/>
    </source>
</evidence>
<dbReference type="EMBL" id="SLXK01000004">
    <property type="protein sequence ID" value="TCP30969.1"/>
    <property type="molecule type" value="Genomic_DNA"/>
</dbReference>
<accession>A0A4R2P7P1</accession>
<evidence type="ECO:0000313" key="6">
    <source>
        <dbReference type="Proteomes" id="UP000295416"/>
    </source>
</evidence>
<dbReference type="Proteomes" id="UP000295416">
    <property type="component" value="Unassembled WGS sequence"/>
</dbReference>
<keyword evidence="3 4" id="KW-0732">Signal</keyword>
<feature type="chain" id="PRO_5020427510" evidence="4">
    <location>
        <begin position="24"/>
        <end position="438"/>
    </location>
</feature>
<dbReference type="CDD" id="cd13585">
    <property type="entry name" value="PBP2_TMBP_like"/>
    <property type="match status" value="1"/>
</dbReference>
<name>A0A4R2P7P1_9BACL</name>
<feature type="signal peptide" evidence="4">
    <location>
        <begin position="1"/>
        <end position="23"/>
    </location>
</feature>
<dbReference type="InterPro" id="IPR006059">
    <property type="entry name" value="SBP"/>
</dbReference>
<comment type="caution">
    <text evidence="5">The sequence shown here is derived from an EMBL/GenBank/DDBJ whole genome shotgun (WGS) entry which is preliminary data.</text>
</comment>
<keyword evidence="2" id="KW-0813">Transport</keyword>
<dbReference type="PROSITE" id="PS51257">
    <property type="entry name" value="PROKAR_LIPOPROTEIN"/>
    <property type="match status" value="1"/>
</dbReference>
<evidence type="ECO:0000256" key="1">
    <source>
        <dbReference type="ARBA" id="ARBA00008520"/>
    </source>
</evidence>
<reference evidence="5 6" key="1">
    <citation type="submission" date="2019-03" db="EMBL/GenBank/DDBJ databases">
        <title>Genomic Encyclopedia of Type Strains, Phase IV (KMG-IV): sequencing the most valuable type-strain genomes for metagenomic binning, comparative biology and taxonomic classification.</title>
        <authorList>
            <person name="Goeker M."/>
        </authorList>
    </citation>
    <scope>NUCLEOTIDE SEQUENCE [LARGE SCALE GENOMIC DNA]</scope>
    <source>
        <strain evidence="5 6">DSM 19377</strain>
    </source>
</reference>
<evidence type="ECO:0000256" key="2">
    <source>
        <dbReference type="ARBA" id="ARBA00022448"/>
    </source>
</evidence>
<organism evidence="5 6">
    <name type="scientific">Scopulibacillus darangshiensis</name>
    <dbReference type="NCBI Taxonomy" id="442528"/>
    <lineage>
        <taxon>Bacteria</taxon>
        <taxon>Bacillati</taxon>
        <taxon>Bacillota</taxon>
        <taxon>Bacilli</taxon>
        <taxon>Bacillales</taxon>
        <taxon>Sporolactobacillaceae</taxon>
        <taxon>Scopulibacillus</taxon>
    </lineage>
</organism>
<dbReference type="Gene3D" id="3.40.190.10">
    <property type="entry name" value="Periplasmic binding protein-like II"/>
    <property type="match status" value="2"/>
</dbReference>
<dbReference type="PANTHER" id="PTHR43649">
    <property type="entry name" value="ARABINOSE-BINDING PROTEIN-RELATED"/>
    <property type="match status" value="1"/>
</dbReference>
<dbReference type="Pfam" id="PF01547">
    <property type="entry name" value="SBP_bac_1"/>
    <property type="match status" value="1"/>
</dbReference>
<proteinExistence type="inferred from homology"/>